<gene>
    <name evidence="2" type="ORF">KUV50_00210</name>
</gene>
<dbReference type="RefSeq" id="WP_222578059.1">
    <property type="nucleotide sequence ID" value="NZ_JAHVHU010000001.1"/>
</dbReference>
<comment type="caution">
    <text evidence="2">The sequence shown here is derived from an EMBL/GenBank/DDBJ whole genome shotgun (WGS) entry which is preliminary data.</text>
</comment>
<dbReference type="EMBL" id="JAHVHU010000001">
    <property type="protein sequence ID" value="MBY5956536.1"/>
    <property type="molecule type" value="Genomic_DNA"/>
</dbReference>
<dbReference type="Proteomes" id="UP000753961">
    <property type="component" value="Unassembled WGS sequence"/>
</dbReference>
<evidence type="ECO:0000256" key="1">
    <source>
        <dbReference type="SAM" id="Phobius"/>
    </source>
</evidence>
<keyword evidence="1" id="KW-1133">Transmembrane helix</keyword>
<name>A0A953HU80_9BACT</name>
<proteinExistence type="predicted"/>
<reference evidence="2" key="1">
    <citation type="submission" date="2021-06" db="EMBL/GenBank/DDBJ databases">
        <title>44 bacteria genomes isolated from Dapeng, Shenzhen.</title>
        <authorList>
            <person name="Zheng W."/>
            <person name="Yu S."/>
            <person name="Huang Y."/>
        </authorList>
    </citation>
    <scope>NUCLEOTIDE SEQUENCE</scope>
    <source>
        <strain evidence="2">DP5N28-2</strain>
    </source>
</reference>
<keyword evidence="1" id="KW-0472">Membrane</keyword>
<accession>A0A953HU80</accession>
<sequence>MHNRHINSVLYEAGAVIMVLLLVIAPCKIRNSIESALGVENTTAINKSKASFNDNSCHTIDGLPASEIVSKNAINPPVTSAVATGTSPIGFPLLSNTHFSPYLRKEKSVSPVPYYLLYRQFRAYLT</sequence>
<keyword evidence="3" id="KW-1185">Reference proteome</keyword>
<dbReference type="AlphaFoldDB" id="A0A953HU80"/>
<organism evidence="2 3">
    <name type="scientific">Membranihabitans marinus</name>
    <dbReference type="NCBI Taxonomy" id="1227546"/>
    <lineage>
        <taxon>Bacteria</taxon>
        <taxon>Pseudomonadati</taxon>
        <taxon>Bacteroidota</taxon>
        <taxon>Saprospiria</taxon>
        <taxon>Saprospirales</taxon>
        <taxon>Saprospiraceae</taxon>
        <taxon>Membranihabitans</taxon>
    </lineage>
</organism>
<protein>
    <submittedName>
        <fullName evidence="2">Uncharacterized protein</fullName>
    </submittedName>
</protein>
<evidence type="ECO:0000313" key="2">
    <source>
        <dbReference type="EMBL" id="MBY5956536.1"/>
    </source>
</evidence>
<evidence type="ECO:0000313" key="3">
    <source>
        <dbReference type="Proteomes" id="UP000753961"/>
    </source>
</evidence>
<feature type="transmembrane region" description="Helical" evidence="1">
    <location>
        <begin position="6"/>
        <end position="25"/>
    </location>
</feature>
<keyword evidence="1" id="KW-0812">Transmembrane</keyword>